<accession>A0AAV4M970</accession>
<dbReference type="Proteomes" id="UP001054945">
    <property type="component" value="Unassembled WGS sequence"/>
</dbReference>
<evidence type="ECO:0000313" key="2">
    <source>
        <dbReference type="Proteomes" id="UP001054945"/>
    </source>
</evidence>
<sequence>MHKLGNSHLGHFVADNIVCNAQVQLDHNEAVTELFENDSSFAVYSTNVENLTFPSRALVHSPTQSAYADGHGLLCNS</sequence>
<organism evidence="1 2">
    <name type="scientific">Caerostris extrusa</name>
    <name type="common">Bark spider</name>
    <name type="synonym">Caerostris bankana</name>
    <dbReference type="NCBI Taxonomy" id="172846"/>
    <lineage>
        <taxon>Eukaryota</taxon>
        <taxon>Metazoa</taxon>
        <taxon>Ecdysozoa</taxon>
        <taxon>Arthropoda</taxon>
        <taxon>Chelicerata</taxon>
        <taxon>Arachnida</taxon>
        <taxon>Araneae</taxon>
        <taxon>Araneomorphae</taxon>
        <taxon>Entelegynae</taxon>
        <taxon>Araneoidea</taxon>
        <taxon>Araneidae</taxon>
        <taxon>Caerostris</taxon>
    </lineage>
</organism>
<protein>
    <submittedName>
        <fullName evidence="1">Uncharacterized protein</fullName>
    </submittedName>
</protein>
<dbReference type="EMBL" id="BPLR01002008">
    <property type="protein sequence ID" value="GIX68941.1"/>
    <property type="molecule type" value="Genomic_DNA"/>
</dbReference>
<gene>
    <name evidence="1" type="ORF">CEXT_664861</name>
</gene>
<keyword evidence="2" id="KW-1185">Reference proteome</keyword>
<proteinExistence type="predicted"/>
<evidence type="ECO:0000313" key="1">
    <source>
        <dbReference type="EMBL" id="GIX68941.1"/>
    </source>
</evidence>
<name>A0AAV4M970_CAEEX</name>
<reference evidence="1 2" key="1">
    <citation type="submission" date="2021-06" db="EMBL/GenBank/DDBJ databases">
        <title>Caerostris extrusa draft genome.</title>
        <authorList>
            <person name="Kono N."/>
            <person name="Arakawa K."/>
        </authorList>
    </citation>
    <scope>NUCLEOTIDE SEQUENCE [LARGE SCALE GENOMIC DNA]</scope>
</reference>
<comment type="caution">
    <text evidence="1">The sequence shown here is derived from an EMBL/GenBank/DDBJ whole genome shotgun (WGS) entry which is preliminary data.</text>
</comment>
<dbReference type="AlphaFoldDB" id="A0AAV4M970"/>